<dbReference type="AlphaFoldDB" id="A0A1I7UVZ2"/>
<evidence type="ECO:0000256" key="1">
    <source>
        <dbReference type="SAM" id="MobiDB-lite"/>
    </source>
</evidence>
<dbReference type="WBParaSite" id="Csp11.Scaffold630.g19896.t2">
    <property type="protein sequence ID" value="Csp11.Scaffold630.g19896.t2"/>
    <property type="gene ID" value="Csp11.Scaffold630.g19896"/>
</dbReference>
<evidence type="ECO:0000313" key="3">
    <source>
        <dbReference type="WBParaSite" id="Csp11.Scaffold630.g19896.t2"/>
    </source>
</evidence>
<reference evidence="3" key="1">
    <citation type="submission" date="2016-11" db="UniProtKB">
        <authorList>
            <consortium name="WormBaseParasite"/>
        </authorList>
    </citation>
    <scope>IDENTIFICATION</scope>
</reference>
<evidence type="ECO:0000313" key="2">
    <source>
        <dbReference type="Proteomes" id="UP000095282"/>
    </source>
</evidence>
<keyword evidence="2" id="KW-1185">Reference proteome</keyword>
<organism evidence="2 3">
    <name type="scientific">Caenorhabditis tropicalis</name>
    <dbReference type="NCBI Taxonomy" id="1561998"/>
    <lineage>
        <taxon>Eukaryota</taxon>
        <taxon>Metazoa</taxon>
        <taxon>Ecdysozoa</taxon>
        <taxon>Nematoda</taxon>
        <taxon>Chromadorea</taxon>
        <taxon>Rhabditida</taxon>
        <taxon>Rhabditina</taxon>
        <taxon>Rhabditomorpha</taxon>
        <taxon>Rhabditoidea</taxon>
        <taxon>Rhabditidae</taxon>
        <taxon>Peloderinae</taxon>
        <taxon>Caenorhabditis</taxon>
    </lineage>
</organism>
<sequence>MGVSALRDRQRQAVLSGRSVRSVIETEVEQESTHCPTWICVGKLAPRLKNHNEEYERIDDIDIEKQEMNKTKPPFPLMIESPRKSMKSVKTKNGSSVTYSDIVSNDFDQSANSSSSYVNSMA</sequence>
<accession>A0A1I7UVZ2</accession>
<name>A0A1I7UVZ2_9PELO</name>
<protein>
    <submittedName>
        <fullName evidence="3">Uncharacterized protein</fullName>
    </submittedName>
</protein>
<feature type="region of interest" description="Disordered" evidence="1">
    <location>
        <begin position="64"/>
        <end position="95"/>
    </location>
</feature>
<dbReference type="Proteomes" id="UP000095282">
    <property type="component" value="Unplaced"/>
</dbReference>
<proteinExistence type="predicted"/>